<reference evidence="2" key="1">
    <citation type="journal article" date="2020" name="Cell">
        <title>Large-Scale Comparative Analyses of Tick Genomes Elucidate Their Genetic Diversity and Vector Capacities.</title>
        <authorList>
            <consortium name="Tick Genome and Microbiome Consortium (TIGMIC)"/>
            <person name="Jia N."/>
            <person name="Wang J."/>
            <person name="Shi W."/>
            <person name="Du L."/>
            <person name="Sun Y."/>
            <person name="Zhan W."/>
            <person name="Jiang J.F."/>
            <person name="Wang Q."/>
            <person name="Zhang B."/>
            <person name="Ji P."/>
            <person name="Bell-Sakyi L."/>
            <person name="Cui X.M."/>
            <person name="Yuan T.T."/>
            <person name="Jiang B.G."/>
            <person name="Yang W.F."/>
            <person name="Lam T.T."/>
            <person name="Chang Q.C."/>
            <person name="Ding S.J."/>
            <person name="Wang X.J."/>
            <person name="Zhu J.G."/>
            <person name="Ruan X.D."/>
            <person name="Zhao L."/>
            <person name="Wei J.T."/>
            <person name="Ye R.Z."/>
            <person name="Que T.C."/>
            <person name="Du C.H."/>
            <person name="Zhou Y.H."/>
            <person name="Cheng J.X."/>
            <person name="Dai P.F."/>
            <person name="Guo W.B."/>
            <person name="Han X.H."/>
            <person name="Huang E.J."/>
            <person name="Li L.F."/>
            <person name="Wei W."/>
            <person name="Gao Y.C."/>
            <person name="Liu J.Z."/>
            <person name="Shao H.Z."/>
            <person name="Wang X."/>
            <person name="Wang C.C."/>
            <person name="Yang T.C."/>
            <person name="Huo Q.B."/>
            <person name="Li W."/>
            <person name="Chen H.Y."/>
            <person name="Chen S.E."/>
            <person name="Zhou L.G."/>
            <person name="Ni X.B."/>
            <person name="Tian J.H."/>
            <person name="Sheng Y."/>
            <person name="Liu T."/>
            <person name="Pan Y.S."/>
            <person name="Xia L.Y."/>
            <person name="Li J."/>
            <person name="Zhao F."/>
            <person name="Cao W.C."/>
        </authorList>
    </citation>
    <scope>NUCLEOTIDE SEQUENCE</scope>
    <source>
        <strain evidence="2">Rsan-2018</strain>
    </source>
</reference>
<sequence>MEIAMGDNGPVAMAAGMKQARSVTPSGEATPLTLTPSAYERSVTSVTPDHTTLTNSRERFFVMALSALLLFISGSLFGILISLLSDDRACPKLYWPSALGLNIFGSWLLECFEMRD</sequence>
<keyword evidence="3" id="KW-1185">Reference proteome</keyword>
<keyword evidence="1" id="KW-0812">Transmembrane</keyword>
<comment type="caution">
    <text evidence="2">The sequence shown here is derived from an EMBL/GenBank/DDBJ whole genome shotgun (WGS) entry which is preliminary data.</text>
</comment>
<evidence type="ECO:0000313" key="3">
    <source>
        <dbReference type="Proteomes" id="UP000821837"/>
    </source>
</evidence>
<evidence type="ECO:0000256" key="1">
    <source>
        <dbReference type="SAM" id="Phobius"/>
    </source>
</evidence>
<dbReference type="OMA" id="MEIAMGD"/>
<gene>
    <name evidence="2" type="ORF">HPB52_014025</name>
</gene>
<organism evidence="2 3">
    <name type="scientific">Rhipicephalus sanguineus</name>
    <name type="common">Brown dog tick</name>
    <name type="synonym">Ixodes sanguineus</name>
    <dbReference type="NCBI Taxonomy" id="34632"/>
    <lineage>
        <taxon>Eukaryota</taxon>
        <taxon>Metazoa</taxon>
        <taxon>Ecdysozoa</taxon>
        <taxon>Arthropoda</taxon>
        <taxon>Chelicerata</taxon>
        <taxon>Arachnida</taxon>
        <taxon>Acari</taxon>
        <taxon>Parasitiformes</taxon>
        <taxon>Ixodida</taxon>
        <taxon>Ixodoidea</taxon>
        <taxon>Ixodidae</taxon>
        <taxon>Rhipicephalinae</taxon>
        <taxon>Rhipicephalus</taxon>
        <taxon>Rhipicephalus</taxon>
    </lineage>
</organism>
<keyword evidence="1" id="KW-0472">Membrane</keyword>
<protein>
    <submittedName>
        <fullName evidence="2">Uncharacterized protein</fullName>
    </submittedName>
</protein>
<proteinExistence type="predicted"/>
<reference evidence="2" key="2">
    <citation type="submission" date="2021-09" db="EMBL/GenBank/DDBJ databases">
        <authorList>
            <person name="Jia N."/>
            <person name="Wang J."/>
            <person name="Shi W."/>
            <person name="Du L."/>
            <person name="Sun Y."/>
            <person name="Zhan W."/>
            <person name="Jiang J."/>
            <person name="Wang Q."/>
            <person name="Zhang B."/>
            <person name="Ji P."/>
            <person name="Sakyi L.B."/>
            <person name="Cui X."/>
            <person name="Yuan T."/>
            <person name="Jiang B."/>
            <person name="Yang W."/>
            <person name="Lam T.T.-Y."/>
            <person name="Chang Q."/>
            <person name="Ding S."/>
            <person name="Wang X."/>
            <person name="Zhu J."/>
            <person name="Ruan X."/>
            <person name="Zhao L."/>
            <person name="Wei J."/>
            <person name="Que T."/>
            <person name="Du C."/>
            <person name="Cheng J."/>
            <person name="Dai P."/>
            <person name="Han X."/>
            <person name="Huang E."/>
            <person name="Gao Y."/>
            <person name="Liu J."/>
            <person name="Shao H."/>
            <person name="Ye R."/>
            <person name="Li L."/>
            <person name="Wei W."/>
            <person name="Wang X."/>
            <person name="Wang C."/>
            <person name="Huo Q."/>
            <person name="Li W."/>
            <person name="Guo W."/>
            <person name="Chen H."/>
            <person name="Chen S."/>
            <person name="Zhou L."/>
            <person name="Zhou L."/>
            <person name="Ni X."/>
            <person name="Tian J."/>
            <person name="Zhou Y."/>
            <person name="Sheng Y."/>
            <person name="Liu T."/>
            <person name="Pan Y."/>
            <person name="Xia L."/>
            <person name="Li J."/>
            <person name="Zhao F."/>
            <person name="Cao W."/>
        </authorList>
    </citation>
    <scope>NUCLEOTIDE SEQUENCE</scope>
    <source>
        <strain evidence="2">Rsan-2018</strain>
        <tissue evidence="2">Larvae</tissue>
    </source>
</reference>
<name>A0A9D4SYH4_RHISA</name>
<evidence type="ECO:0000313" key="2">
    <source>
        <dbReference type="EMBL" id="KAH7956975.1"/>
    </source>
</evidence>
<dbReference type="Proteomes" id="UP000821837">
    <property type="component" value="Unassembled WGS sequence"/>
</dbReference>
<dbReference type="AlphaFoldDB" id="A0A9D4SYH4"/>
<feature type="transmembrane region" description="Helical" evidence="1">
    <location>
        <begin position="93"/>
        <end position="112"/>
    </location>
</feature>
<dbReference type="EMBL" id="JABSTV010001250">
    <property type="protein sequence ID" value="KAH7956975.1"/>
    <property type="molecule type" value="Genomic_DNA"/>
</dbReference>
<keyword evidence="1" id="KW-1133">Transmembrane helix</keyword>
<accession>A0A9D4SYH4</accession>
<feature type="transmembrane region" description="Helical" evidence="1">
    <location>
        <begin position="60"/>
        <end position="81"/>
    </location>
</feature>
<dbReference type="VEuPathDB" id="VectorBase:RSAN_039510"/>